<sequence>MIDNFDKKSISGSIPLNNPDNESNSKQRSVAWVNGGKVYVQTTSPEDTVTIVPCPEIQLFVNGEQITKPVELTTADEISVNLPAFTEPGFVRVHVSPDKMSAFIDIKPDVLNNYQLEDSPPAPKLFLKVKHIKTTTISETTESLATLLNKSNISYGIDQERVNDIIRNTSNGMVLVASGLPPSPPIDDTIDIVFDKRKSIANSSETINFKEMQSIPSVSSGDVLAIKIQGQLGKPGKNVLGQEIRVNEPKRINLLSGFGVQIIEDGIKAIAQTEGLPVVQKSGTNYIISVDPVLKIPEDVNVKTGNIRFKGNVTILGSVENDMSVSASGDITVSNIITRCTIIAGGNVTVKGNIVNSEIISGGFFVICNTLKPPLQELGKALENLLLAGAIMYDKLPPNTNINFGNVLVLLIEKRYTNFIGLLDKIQKMFKELDMKLLGEYDHKLQKLVNNLHLIKLVQYQTPADFEATINELNSFFYYAARHEKNRSLVDVNVVLNSVIKSSGDVMVQGAGCFNTHIIAEGNVTVNGVVRGGVIEAKDDIFIKELGSEFSSKSVVITAKDKKIKITNAFEGVKVQVGKMQKVLEKKMTNIEVSLDEEGYLQIKNF</sequence>
<feature type="domain" description="Flagellar Assembly Protein A N-terminal region" evidence="2">
    <location>
        <begin position="91"/>
        <end position="281"/>
    </location>
</feature>
<dbReference type="PANTHER" id="PTHR38032">
    <property type="entry name" value="POLYMERASE-RELATED"/>
    <property type="match status" value="1"/>
</dbReference>
<dbReference type="PANTHER" id="PTHR38032:SF1">
    <property type="entry name" value="RNA-BINDING PROTEIN KHPB N-TERMINAL DOMAIN-CONTAINING PROTEIN"/>
    <property type="match status" value="1"/>
</dbReference>
<proteinExistence type="predicted"/>
<dbReference type="Pfam" id="PF03961">
    <property type="entry name" value="FapA"/>
    <property type="match status" value="1"/>
</dbReference>
<evidence type="ECO:0000256" key="1">
    <source>
        <dbReference type="SAM" id="MobiDB-lite"/>
    </source>
</evidence>
<feature type="compositionally biased region" description="Polar residues" evidence="1">
    <location>
        <begin position="10"/>
        <end position="28"/>
    </location>
</feature>
<dbReference type="AlphaFoldDB" id="A0AAW7ZEC4"/>
<evidence type="ECO:0000313" key="4">
    <source>
        <dbReference type="Proteomes" id="UP001172911"/>
    </source>
</evidence>
<accession>A0AAW7ZEC4</accession>
<reference evidence="3" key="1">
    <citation type="journal article" date="2023" name="J. Hazard. Mater.">
        <title>Anaerobic biodegradation of pyrene and benzo[a]pyrene by a new sulfate-reducing Desulforamulus aquiferis strain DSA.</title>
        <authorList>
            <person name="Zhang Z."/>
            <person name="Sun J."/>
            <person name="Gong X."/>
            <person name="Wang C."/>
            <person name="Wang H."/>
        </authorList>
    </citation>
    <scope>NUCLEOTIDE SEQUENCE</scope>
    <source>
        <strain evidence="3">DSA</strain>
    </source>
</reference>
<gene>
    <name evidence="3" type="ORF">P6N53_09160</name>
</gene>
<dbReference type="InterPro" id="IPR005646">
    <property type="entry name" value="FapA"/>
</dbReference>
<dbReference type="InterPro" id="IPR046865">
    <property type="entry name" value="FapA_b_solenoid"/>
</dbReference>
<evidence type="ECO:0000259" key="2">
    <source>
        <dbReference type="Pfam" id="PF20250"/>
    </source>
</evidence>
<evidence type="ECO:0000313" key="3">
    <source>
        <dbReference type="EMBL" id="MDO7787386.1"/>
    </source>
</evidence>
<dbReference type="RefSeq" id="WP_304542530.1">
    <property type="nucleotide sequence ID" value="NZ_JARPTC010000013.1"/>
</dbReference>
<feature type="region of interest" description="Disordered" evidence="1">
    <location>
        <begin position="1"/>
        <end position="28"/>
    </location>
</feature>
<name>A0AAW7ZEC4_9FIRM</name>
<reference evidence="3" key="2">
    <citation type="submission" date="2023-03" db="EMBL/GenBank/DDBJ databases">
        <authorList>
            <person name="Zhang Z."/>
        </authorList>
    </citation>
    <scope>NUCLEOTIDE SEQUENCE</scope>
    <source>
        <strain evidence="3">DSA</strain>
    </source>
</reference>
<comment type="caution">
    <text evidence="3">The sequence shown here is derived from an EMBL/GenBank/DDBJ whole genome shotgun (WGS) entry which is preliminary data.</text>
</comment>
<organism evidence="3 4">
    <name type="scientific">Desulforamulus aquiferis</name>
    <dbReference type="NCBI Taxonomy" id="1397668"/>
    <lineage>
        <taxon>Bacteria</taxon>
        <taxon>Bacillati</taxon>
        <taxon>Bacillota</taxon>
        <taxon>Clostridia</taxon>
        <taxon>Eubacteriales</taxon>
        <taxon>Peptococcaceae</taxon>
        <taxon>Desulforamulus</taxon>
    </lineage>
</organism>
<protein>
    <submittedName>
        <fullName evidence="3">FapA family protein</fullName>
    </submittedName>
</protein>
<dbReference type="EMBL" id="JARPTC010000013">
    <property type="protein sequence ID" value="MDO7787386.1"/>
    <property type="molecule type" value="Genomic_DNA"/>
</dbReference>
<keyword evidence="4" id="KW-1185">Reference proteome</keyword>
<dbReference type="Pfam" id="PF20250">
    <property type="entry name" value="FapA_N"/>
    <property type="match status" value="1"/>
</dbReference>
<dbReference type="InterPro" id="IPR046866">
    <property type="entry name" value="FapA_N"/>
</dbReference>
<dbReference type="Proteomes" id="UP001172911">
    <property type="component" value="Unassembled WGS sequence"/>
</dbReference>